<dbReference type="Gene3D" id="3.30.70.100">
    <property type="match status" value="1"/>
</dbReference>
<dbReference type="AlphaFoldDB" id="A0A9X1XKT5"/>
<dbReference type="SUPFAM" id="SSF54909">
    <property type="entry name" value="Dimeric alpha+beta barrel"/>
    <property type="match status" value="1"/>
</dbReference>
<proteinExistence type="predicted"/>
<reference evidence="2" key="1">
    <citation type="submission" date="2021-11" db="EMBL/GenBank/DDBJ databases">
        <title>Vibrio ZSDE26 sp. nov. and Vibrio ZSDZ34 sp. nov., isolated from coastal seawater in Qingdao.</title>
        <authorList>
            <person name="Zhang P."/>
        </authorList>
    </citation>
    <scope>NUCLEOTIDE SEQUENCE</scope>
    <source>
        <strain evidence="2">ZSDE26</strain>
    </source>
</reference>
<dbReference type="RefSeq" id="WP_248009749.1">
    <property type="nucleotide sequence ID" value="NZ_JAJHVV010000009.1"/>
</dbReference>
<dbReference type="PANTHER" id="PTHR41521:SF4">
    <property type="entry name" value="BLR0684 PROTEIN"/>
    <property type="match status" value="1"/>
</dbReference>
<comment type="caution">
    <text evidence="2">The sequence shown here is derived from an EMBL/GenBank/DDBJ whole genome shotgun (WGS) entry which is preliminary data.</text>
</comment>
<dbReference type="InterPro" id="IPR010753">
    <property type="entry name" value="DUF1330"/>
</dbReference>
<evidence type="ECO:0000313" key="2">
    <source>
        <dbReference type="EMBL" id="MCK6264674.1"/>
    </source>
</evidence>
<name>A0A9X1XKT5_9VIBR</name>
<accession>A0A9X1XKT5</accession>
<gene>
    <name evidence="2" type="ORF">KP803_15450</name>
</gene>
<dbReference type="InterPro" id="IPR011008">
    <property type="entry name" value="Dimeric_a/b-barrel"/>
</dbReference>
<dbReference type="Pfam" id="PF07045">
    <property type="entry name" value="DUF1330"/>
    <property type="match status" value="1"/>
</dbReference>
<dbReference type="PANTHER" id="PTHR41521">
    <property type="match status" value="1"/>
</dbReference>
<keyword evidence="3" id="KW-1185">Reference proteome</keyword>
<dbReference type="EMBL" id="JAJHVV010000009">
    <property type="protein sequence ID" value="MCK6264674.1"/>
    <property type="molecule type" value="Genomic_DNA"/>
</dbReference>
<organism evidence="2 3">
    <name type="scientific">Vibrio amylolyticus</name>
    <dbReference type="NCBI Taxonomy" id="2847292"/>
    <lineage>
        <taxon>Bacteria</taxon>
        <taxon>Pseudomonadati</taxon>
        <taxon>Pseudomonadota</taxon>
        <taxon>Gammaproteobacteria</taxon>
        <taxon>Vibrionales</taxon>
        <taxon>Vibrionaceae</taxon>
        <taxon>Vibrio</taxon>
    </lineage>
</organism>
<protein>
    <submittedName>
        <fullName evidence="2">DUF1330 domain-containing protein</fullName>
    </submittedName>
</protein>
<evidence type="ECO:0000313" key="3">
    <source>
        <dbReference type="Proteomes" id="UP001139559"/>
    </source>
</evidence>
<feature type="domain" description="DUF1330" evidence="1">
    <location>
        <begin position="5"/>
        <end position="96"/>
    </location>
</feature>
<dbReference type="Proteomes" id="UP001139559">
    <property type="component" value="Unassembled WGS sequence"/>
</dbReference>
<sequence>MSVYYSVVEVTPTSEEWIPSYIEQVTQIVAKHGGKYLARTGSHQQMEGDRESAALCVIIEWPSKEAAVGLMEDPAYAPHFKARSEGAVNHHIFVEGKDDFA</sequence>
<evidence type="ECO:0000259" key="1">
    <source>
        <dbReference type="Pfam" id="PF07045"/>
    </source>
</evidence>